<keyword evidence="6 9" id="KW-0812">Transmembrane</keyword>
<comment type="subcellular location">
    <subcellularLocation>
        <location evidence="2">Cell membrane</location>
    </subcellularLocation>
    <subcellularLocation>
        <location evidence="1">Membrane</location>
        <topology evidence="1">Multi-pass membrane protein</topology>
    </subcellularLocation>
</comment>
<dbReference type="Proteomes" id="UP000242642">
    <property type="component" value="Unassembled WGS sequence"/>
</dbReference>
<dbReference type="GO" id="GO:0000271">
    <property type="term" value="P:polysaccharide biosynthetic process"/>
    <property type="evidence" value="ECO:0007669"/>
    <property type="project" value="InterPro"/>
</dbReference>
<dbReference type="OrthoDB" id="9808602at2"/>
<protein>
    <submittedName>
        <fullName evidence="11">Undecaprenyl-phosphate galactose phosphotransferase</fullName>
    </submittedName>
</protein>
<feature type="transmembrane region" description="Helical" evidence="9">
    <location>
        <begin position="285"/>
        <end position="307"/>
    </location>
</feature>
<evidence type="ECO:0000256" key="6">
    <source>
        <dbReference type="ARBA" id="ARBA00022692"/>
    </source>
</evidence>
<dbReference type="InterPro" id="IPR017475">
    <property type="entry name" value="EPS_sugar_tfrase"/>
</dbReference>
<dbReference type="GO" id="GO:0005886">
    <property type="term" value="C:plasma membrane"/>
    <property type="evidence" value="ECO:0007669"/>
    <property type="project" value="UniProtKB-SubCell"/>
</dbReference>
<feature type="transmembrane region" description="Helical" evidence="9">
    <location>
        <begin position="92"/>
        <end position="109"/>
    </location>
</feature>
<dbReference type="RefSeq" id="WP_093322697.1">
    <property type="nucleotide sequence ID" value="NZ_FOHV01000052.1"/>
</dbReference>
<feature type="transmembrane region" description="Helical" evidence="9">
    <location>
        <begin position="55"/>
        <end position="71"/>
    </location>
</feature>
<keyword evidence="8 9" id="KW-0472">Membrane</keyword>
<organism evidence="11 12">
    <name type="scientific">Thorsellia anophelis DSM 18579</name>
    <dbReference type="NCBI Taxonomy" id="1123402"/>
    <lineage>
        <taxon>Bacteria</taxon>
        <taxon>Pseudomonadati</taxon>
        <taxon>Pseudomonadota</taxon>
        <taxon>Gammaproteobacteria</taxon>
        <taxon>Enterobacterales</taxon>
        <taxon>Thorselliaceae</taxon>
        <taxon>Thorsellia</taxon>
    </lineage>
</organism>
<sequence>MKLLFLSRERKMRLGLMLGDIITYNLALLLAYKLLYFFSPNVDNHLPDHLFEKRFIVQFVLSGLLCGWFLSRLRHYSYRKPFWLELKEILRTLIIFAVLDLAIVAFSKWGFSRTLWVLTFTAIFIILPLMRFSIKMFFIKTGIWQKSTVLVGAGKNALDVYSAIGSEKFLGYQVNHFIQVDGLDNLSKVFPDSYVKKSTIENFFAMKFISDTVFIIALESGQEKTQQQVINHLSNKQHRNVHIVPDIRGIPLYGTDMSFIFSHEVILFRLNNNLAKRTSRFFKRAFDLSCATALVMLLSPLLLWIYLSIKKDDGKVIYAHERIGRNGKPFNCLKFRSMVTNSQEILNDLLENDPASREEWERDFKLKNDPRITKIGAFLRKTSLDELPQLFNVIKGEMSLVGPRPIIEEELLRYRDSVNYYLMAKPGMTGLWQVSGRNDIDYERRVYFDVWYVKNWSLWNDIAILFKTINVVLNRTGAY</sequence>
<evidence type="ECO:0000259" key="10">
    <source>
        <dbReference type="Pfam" id="PF02397"/>
    </source>
</evidence>
<keyword evidence="4" id="KW-1003">Cell membrane</keyword>
<dbReference type="GO" id="GO:0016780">
    <property type="term" value="F:phosphotransferase activity, for other substituted phosphate groups"/>
    <property type="evidence" value="ECO:0007669"/>
    <property type="project" value="TreeGrafter"/>
</dbReference>
<dbReference type="InterPro" id="IPR017472">
    <property type="entry name" value="Undecaprenyl-P_galact_Ptfrase"/>
</dbReference>
<evidence type="ECO:0000256" key="9">
    <source>
        <dbReference type="SAM" id="Phobius"/>
    </source>
</evidence>
<dbReference type="PANTHER" id="PTHR30576:SF4">
    <property type="entry name" value="UNDECAPRENYL-PHOSPHATE GALACTOSE PHOSPHOTRANSFERASE"/>
    <property type="match status" value="1"/>
</dbReference>
<evidence type="ECO:0000256" key="4">
    <source>
        <dbReference type="ARBA" id="ARBA00022475"/>
    </source>
</evidence>
<dbReference type="PANTHER" id="PTHR30576">
    <property type="entry name" value="COLANIC BIOSYNTHESIS UDP-GLUCOSE LIPID CARRIER TRANSFERASE"/>
    <property type="match status" value="1"/>
</dbReference>
<dbReference type="InterPro" id="IPR003362">
    <property type="entry name" value="Bact_transf"/>
</dbReference>
<evidence type="ECO:0000256" key="8">
    <source>
        <dbReference type="ARBA" id="ARBA00023136"/>
    </source>
</evidence>
<keyword evidence="5 11" id="KW-0808">Transferase</keyword>
<keyword evidence="7 9" id="KW-1133">Transmembrane helix</keyword>
<evidence type="ECO:0000256" key="2">
    <source>
        <dbReference type="ARBA" id="ARBA00004236"/>
    </source>
</evidence>
<feature type="domain" description="Bacterial sugar transferase" evidence="10">
    <location>
        <begin position="283"/>
        <end position="473"/>
    </location>
</feature>
<accession>A0A1I0G036</accession>
<evidence type="ECO:0000313" key="11">
    <source>
        <dbReference type="EMBL" id="SET63181.1"/>
    </source>
</evidence>
<keyword evidence="12" id="KW-1185">Reference proteome</keyword>
<name>A0A1I0G036_9GAMM</name>
<proteinExistence type="inferred from homology"/>
<dbReference type="AlphaFoldDB" id="A0A1I0G036"/>
<dbReference type="STRING" id="1123402.SAMN02583745_02929"/>
<evidence type="ECO:0000256" key="7">
    <source>
        <dbReference type="ARBA" id="ARBA00022989"/>
    </source>
</evidence>
<dbReference type="NCBIfam" id="TIGR03022">
    <property type="entry name" value="WbaP_sugtrans"/>
    <property type="match status" value="1"/>
</dbReference>
<evidence type="ECO:0000256" key="5">
    <source>
        <dbReference type="ARBA" id="ARBA00022679"/>
    </source>
</evidence>
<dbReference type="NCBIfam" id="TIGR03025">
    <property type="entry name" value="EPS_sugtrans"/>
    <property type="match status" value="1"/>
</dbReference>
<dbReference type="Pfam" id="PF02397">
    <property type="entry name" value="Bac_transf"/>
    <property type="match status" value="1"/>
</dbReference>
<evidence type="ECO:0000313" key="12">
    <source>
        <dbReference type="Proteomes" id="UP000242642"/>
    </source>
</evidence>
<feature type="transmembrane region" description="Helical" evidence="9">
    <location>
        <begin position="115"/>
        <end position="134"/>
    </location>
</feature>
<evidence type="ECO:0000256" key="1">
    <source>
        <dbReference type="ARBA" id="ARBA00004141"/>
    </source>
</evidence>
<evidence type="ECO:0000256" key="3">
    <source>
        <dbReference type="ARBA" id="ARBA00006464"/>
    </source>
</evidence>
<comment type="similarity">
    <text evidence="3">Belongs to the bacterial sugar transferase family.</text>
</comment>
<gene>
    <name evidence="11" type="ORF">SAMN02583745_02929</name>
</gene>
<dbReference type="EMBL" id="FOHV01000052">
    <property type="protein sequence ID" value="SET63181.1"/>
    <property type="molecule type" value="Genomic_DNA"/>
</dbReference>
<feature type="transmembrane region" description="Helical" evidence="9">
    <location>
        <begin position="12"/>
        <end position="35"/>
    </location>
</feature>
<reference evidence="12" key="1">
    <citation type="submission" date="2016-10" db="EMBL/GenBank/DDBJ databases">
        <authorList>
            <person name="Varghese N."/>
            <person name="Submissions S."/>
        </authorList>
    </citation>
    <scope>NUCLEOTIDE SEQUENCE [LARGE SCALE GENOMIC DNA]</scope>
    <source>
        <strain evidence="12">DSM 18579</strain>
    </source>
</reference>